<keyword evidence="9" id="KW-0805">Transcription regulation</keyword>
<comment type="cofactor">
    <cofactor evidence="12">
        <name>Zn(2+)</name>
        <dbReference type="ChEBI" id="CHEBI:29105"/>
    </cofactor>
    <text evidence="12">Binds 1 zinc ion per subunit.</text>
</comment>
<feature type="binding site" evidence="12">
    <location>
        <position position="106"/>
    </location>
    <ligand>
        <name>Zn(2+)</name>
        <dbReference type="ChEBI" id="CHEBI:29105"/>
    </ligand>
</feature>
<evidence type="ECO:0000256" key="11">
    <source>
        <dbReference type="ARBA" id="ARBA00023163"/>
    </source>
</evidence>
<dbReference type="CDD" id="cd07153">
    <property type="entry name" value="Fur_like"/>
    <property type="match status" value="1"/>
</dbReference>
<feature type="binding site" evidence="12">
    <location>
        <position position="109"/>
    </location>
    <ligand>
        <name>Zn(2+)</name>
        <dbReference type="ChEBI" id="CHEBI:29105"/>
    </ligand>
</feature>
<feature type="binding site" evidence="12">
    <location>
        <position position="146"/>
    </location>
    <ligand>
        <name>Zn(2+)</name>
        <dbReference type="ChEBI" id="CHEBI:29105"/>
    </ligand>
</feature>
<comment type="similarity">
    <text evidence="2">Belongs to the Fur family.</text>
</comment>
<comment type="caution">
    <text evidence="14">The sequence shown here is derived from an EMBL/GenBank/DDBJ whole genome shotgun (WGS) entry which is preliminary data.</text>
</comment>
<dbReference type="InterPro" id="IPR002481">
    <property type="entry name" value="FUR"/>
</dbReference>
<comment type="cofactor">
    <cofactor evidence="13">
        <name>Mn(2+)</name>
        <dbReference type="ChEBI" id="CHEBI:29035"/>
    </cofactor>
    <cofactor evidence="13">
        <name>Fe(2+)</name>
        <dbReference type="ChEBI" id="CHEBI:29033"/>
    </cofactor>
    <text evidence="13">Binds 1 Mn(2+) or Fe(2+) ion per subunit.</text>
</comment>
<evidence type="ECO:0000256" key="7">
    <source>
        <dbReference type="ARBA" id="ARBA00022723"/>
    </source>
</evidence>
<dbReference type="InterPro" id="IPR043135">
    <property type="entry name" value="Fur_C"/>
</dbReference>
<protein>
    <recommendedName>
        <fullName evidence="4">Ferric uptake regulation protein</fullName>
    </recommendedName>
</protein>
<feature type="non-terminal residue" evidence="14">
    <location>
        <position position="1"/>
    </location>
</feature>
<dbReference type="PANTHER" id="PTHR33202">
    <property type="entry name" value="ZINC UPTAKE REGULATION PROTEIN"/>
    <property type="match status" value="1"/>
</dbReference>
<sequence length="168" mass="18891">LMTSVAPATLTPQARAYESMRTQGLRITSQRKTITEVAFANREHFTAESLLTKSRKKDSQVSRATVYRTLSFLVRAGLLRQVGLGQSSPLYDPNFADHPRHGHFVCVDCQKIVEFHDHCLDVRESIVTKDHGFSPKRVNLQIEATCDALRDKGVCPRNSRPVKAISKK</sequence>
<dbReference type="SUPFAM" id="SSF46785">
    <property type="entry name" value="Winged helix' DNA-binding domain"/>
    <property type="match status" value="1"/>
</dbReference>
<dbReference type="EMBL" id="LIDM01000097">
    <property type="protein sequence ID" value="KRP32521.1"/>
    <property type="molecule type" value="Genomic_DNA"/>
</dbReference>
<dbReference type="Gene3D" id="1.10.10.10">
    <property type="entry name" value="Winged helix-like DNA-binding domain superfamily/Winged helix DNA-binding domain"/>
    <property type="match status" value="1"/>
</dbReference>
<evidence type="ECO:0000256" key="6">
    <source>
        <dbReference type="ARBA" id="ARBA00022491"/>
    </source>
</evidence>
<evidence type="ECO:0000256" key="3">
    <source>
        <dbReference type="ARBA" id="ARBA00011738"/>
    </source>
</evidence>
<dbReference type="Proteomes" id="UP000051557">
    <property type="component" value="Unassembled WGS sequence"/>
</dbReference>
<dbReference type="GO" id="GO:0005829">
    <property type="term" value="C:cytosol"/>
    <property type="evidence" value="ECO:0007669"/>
    <property type="project" value="TreeGrafter"/>
</dbReference>
<comment type="subcellular location">
    <subcellularLocation>
        <location evidence="1">Cytoplasm</location>
    </subcellularLocation>
</comment>
<proteinExistence type="inferred from homology"/>
<evidence type="ECO:0000256" key="13">
    <source>
        <dbReference type="PIRSR" id="PIRSR602481-2"/>
    </source>
</evidence>
<keyword evidence="10" id="KW-0238">DNA-binding</keyword>
<keyword evidence="7 12" id="KW-0479">Metal-binding</keyword>
<dbReference type="InterPro" id="IPR036390">
    <property type="entry name" value="WH_DNA-bd_sf"/>
</dbReference>
<name>A0A0R2X8T7_9BACT</name>
<dbReference type="GO" id="GO:0008270">
    <property type="term" value="F:zinc ion binding"/>
    <property type="evidence" value="ECO:0007669"/>
    <property type="project" value="TreeGrafter"/>
</dbReference>
<dbReference type="PANTHER" id="PTHR33202:SF2">
    <property type="entry name" value="FERRIC UPTAKE REGULATION PROTEIN"/>
    <property type="match status" value="1"/>
</dbReference>
<keyword evidence="6" id="KW-0678">Repressor</keyword>
<gene>
    <name evidence="14" type="ORF">ABS32_03420</name>
</gene>
<keyword evidence="11" id="KW-0804">Transcription</keyword>
<evidence type="ECO:0000256" key="12">
    <source>
        <dbReference type="PIRSR" id="PIRSR602481-1"/>
    </source>
</evidence>
<accession>A0A0R2X8T7</accession>
<dbReference type="InterPro" id="IPR036388">
    <property type="entry name" value="WH-like_DNA-bd_sf"/>
</dbReference>
<evidence type="ECO:0000256" key="5">
    <source>
        <dbReference type="ARBA" id="ARBA00022490"/>
    </source>
</evidence>
<organism evidence="14 15">
    <name type="scientific">Verrucomicrobia subdivision 6 bacterium BACL9 MAG-120820-bin42</name>
    <dbReference type="NCBI Taxonomy" id="1655634"/>
    <lineage>
        <taxon>Bacteria</taxon>
        <taxon>Pseudomonadati</taxon>
        <taxon>Verrucomicrobiota</taxon>
        <taxon>Verrucomicrobiia</taxon>
        <taxon>Verrucomicrobiales</taxon>
        <taxon>Verrucomicrobia subdivision 6</taxon>
    </lineage>
</organism>
<evidence type="ECO:0000256" key="4">
    <source>
        <dbReference type="ARBA" id="ARBA00020910"/>
    </source>
</evidence>
<dbReference type="Pfam" id="PF01475">
    <property type="entry name" value="FUR"/>
    <property type="match status" value="1"/>
</dbReference>
<dbReference type="Gene3D" id="3.30.1490.190">
    <property type="match status" value="1"/>
</dbReference>
<dbReference type="GO" id="GO:0045892">
    <property type="term" value="P:negative regulation of DNA-templated transcription"/>
    <property type="evidence" value="ECO:0007669"/>
    <property type="project" value="TreeGrafter"/>
</dbReference>
<keyword evidence="8 12" id="KW-0862">Zinc</keyword>
<evidence type="ECO:0000256" key="8">
    <source>
        <dbReference type="ARBA" id="ARBA00022833"/>
    </source>
</evidence>
<dbReference type="GO" id="GO:0003700">
    <property type="term" value="F:DNA-binding transcription factor activity"/>
    <property type="evidence" value="ECO:0007669"/>
    <property type="project" value="InterPro"/>
</dbReference>
<evidence type="ECO:0000313" key="14">
    <source>
        <dbReference type="EMBL" id="KRP32521.1"/>
    </source>
</evidence>
<dbReference type="AlphaFoldDB" id="A0A0R2X8T7"/>
<comment type="subunit">
    <text evidence="3">Homodimer.</text>
</comment>
<dbReference type="GO" id="GO:0000976">
    <property type="term" value="F:transcription cis-regulatory region binding"/>
    <property type="evidence" value="ECO:0007669"/>
    <property type="project" value="TreeGrafter"/>
</dbReference>
<keyword evidence="5" id="KW-0963">Cytoplasm</keyword>
<evidence type="ECO:0000313" key="15">
    <source>
        <dbReference type="Proteomes" id="UP000051557"/>
    </source>
</evidence>
<evidence type="ECO:0000256" key="2">
    <source>
        <dbReference type="ARBA" id="ARBA00007957"/>
    </source>
</evidence>
<evidence type="ECO:0000256" key="9">
    <source>
        <dbReference type="ARBA" id="ARBA00023015"/>
    </source>
</evidence>
<keyword evidence="13" id="KW-0408">Iron</keyword>
<evidence type="ECO:0000256" key="10">
    <source>
        <dbReference type="ARBA" id="ARBA00023125"/>
    </source>
</evidence>
<feature type="binding site" evidence="13">
    <location>
        <position position="98"/>
    </location>
    <ligand>
        <name>Fe cation</name>
        <dbReference type="ChEBI" id="CHEBI:24875"/>
    </ligand>
</feature>
<evidence type="ECO:0000256" key="1">
    <source>
        <dbReference type="ARBA" id="ARBA00004496"/>
    </source>
</evidence>
<reference evidence="14 15" key="1">
    <citation type="submission" date="2015-10" db="EMBL/GenBank/DDBJ databases">
        <title>Metagenome-Assembled Genomes uncover a global brackish microbiome.</title>
        <authorList>
            <person name="Hugerth L.W."/>
            <person name="Larsson J."/>
            <person name="Alneberg J."/>
            <person name="Lindh M.V."/>
            <person name="Legrand C."/>
            <person name="Pinhassi J."/>
            <person name="Andersson A.F."/>
        </authorList>
    </citation>
    <scope>NUCLEOTIDE SEQUENCE [LARGE SCALE GENOMIC DNA]</scope>
    <source>
        <strain evidence="14">BACL9 MAG-120820-bin42</strain>
    </source>
</reference>
<dbReference type="GO" id="GO:1900376">
    <property type="term" value="P:regulation of secondary metabolite biosynthetic process"/>
    <property type="evidence" value="ECO:0007669"/>
    <property type="project" value="TreeGrafter"/>
</dbReference>